<evidence type="ECO:0000313" key="8">
    <source>
        <dbReference type="Proteomes" id="UP000823561"/>
    </source>
</evidence>
<dbReference type="InterPro" id="IPR037197">
    <property type="entry name" value="WWE_dom_sf"/>
</dbReference>
<evidence type="ECO:0000256" key="2">
    <source>
        <dbReference type="ARBA" id="ARBA00023242"/>
    </source>
</evidence>
<comment type="subcellular location">
    <subcellularLocation>
        <location evidence="1">Nucleus</location>
    </subcellularLocation>
</comment>
<dbReference type="InterPro" id="IPR051712">
    <property type="entry name" value="ARTD-AVP"/>
</dbReference>
<dbReference type="SUPFAM" id="SSF117839">
    <property type="entry name" value="WWE domain"/>
    <property type="match status" value="1"/>
</dbReference>
<dbReference type="EC" id="2.4.2.-" evidence="4"/>
<dbReference type="SUPFAM" id="SSF56399">
    <property type="entry name" value="ADP-ribosylation"/>
    <property type="match status" value="1"/>
</dbReference>
<feature type="non-terminal residue" evidence="7">
    <location>
        <position position="1"/>
    </location>
</feature>
<dbReference type="PANTHER" id="PTHR45740:SF15">
    <property type="entry name" value="ZINC FINGER CCCH TYPE DOMAIN CONTAINING 1-LIKE"/>
    <property type="match status" value="1"/>
</dbReference>
<evidence type="ECO:0000256" key="3">
    <source>
        <dbReference type="ARBA" id="ARBA00024347"/>
    </source>
</evidence>
<evidence type="ECO:0000256" key="4">
    <source>
        <dbReference type="RuleBase" id="RU362114"/>
    </source>
</evidence>
<comment type="caution">
    <text evidence="7">The sequence shown here is derived from an EMBL/GenBank/DDBJ whole genome shotgun (WGS) entry which is preliminary data.</text>
</comment>
<sequence>ACNTFSSGTVDCFPVRETKTRQTSQGYTQSNSTLSTVAVFKYKLENTMAVGTGDEICCLHLIGRCNECDAVCDKVHSRTPYLWQIWNDDQWSSLPDNEEIERDYCNPAKTKHDGTPPLYFDTMTCGSATVRRLSMTTSALLSLSSLITKWVWYWEESEDRWKEFGPLAGDEQSLSITSDELERRYLNSETTVTFSAGYHQYELSFLDMLQTNTITQTQRLLRRRPVFISNAEIQKACDIYCNKAPPIIPESLPDYWDPHLLPPVGYERIKLDTASPEYSNVLNRFDKTMAEYVDAICRENIDWRVCGENGTSYGRGSYFARDAEYSNQYTDLTGTQSMFVCRILVGDFTLGHPDYNKPPFKDEDKTAAFDSCVNKIQNPSTFVVFEKNQIYPEYLIQYEEPDNQRIKLETSSQEYCDIDAICPGSDYSNELCRVLVGDYTLGRRGYRPTTVAWKCKKK</sequence>
<dbReference type="CDD" id="cd01439">
    <property type="entry name" value="TCCD_inducible_PARP_like"/>
    <property type="match status" value="1"/>
</dbReference>
<dbReference type="AlphaFoldDB" id="A0AAV6FX39"/>
<keyword evidence="4" id="KW-0328">Glycosyltransferase</keyword>
<dbReference type="InterPro" id="IPR012317">
    <property type="entry name" value="Poly(ADP-ribose)pol_cat_dom"/>
</dbReference>
<dbReference type="Gene3D" id="3.90.228.10">
    <property type="match status" value="1"/>
</dbReference>
<dbReference type="GO" id="GO:0005634">
    <property type="term" value="C:nucleus"/>
    <property type="evidence" value="ECO:0007669"/>
    <property type="project" value="UniProtKB-SubCell"/>
</dbReference>
<evidence type="ECO:0000313" key="7">
    <source>
        <dbReference type="EMBL" id="KAG5267424.1"/>
    </source>
</evidence>
<proteinExistence type="inferred from homology"/>
<feature type="domain" description="PARP catalytic" evidence="6">
    <location>
        <begin position="155"/>
        <end position="419"/>
    </location>
</feature>
<reference evidence="7 8" key="1">
    <citation type="submission" date="2020-10" db="EMBL/GenBank/DDBJ databases">
        <title>Chromosome-scale genome assembly of the Allis shad, Alosa alosa.</title>
        <authorList>
            <person name="Margot Z."/>
            <person name="Christophe K."/>
            <person name="Cabau C."/>
            <person name="Louis A."/>
            <person name="Berthelot C."/>
            <person name="Parey E."/>
            <person name="Roest Crollius H."/>
            <person name="Montfort J."/>
            <person name="Robinson-Rechavi M."/>
            <person name="Bucao C."/>
            <person name="Bouchez O."/>
            <person name="Gislard M."/>
            <person name="Lluch J."/>
            <person name="Milhes M."/>
            <person name="Lampietro C."/>
            <person name="Lopez Roques C."/>
            <person name="Donnadieu C."/>
            <person name="Braasch I."/>
            <person name="Desvignes T."/>
            <person name="Postlethwait J."/>
            <person name="Bobe J."/>
            <person name="Guiguen Y."/>
        </authorList>
    </citation>
    <scope>NUCLEOTIDE SEQUENCE [LARGE SCALE GENOMIC DNA]</scope>
    <source>
        <strain evidence="7">M-15738</strain>
        <tissue evidence="7">Blood</tissue>
    </source>
</reference>
<dbReference type="Proteomes" id="UP000823561">
    <property type="component" value="Chromosome 17"/>
</dbReference>
<dbReference type="PANTHER" id="PTHR45740">
    <property type="entry name" value="POLY [ADP-RIBOSE] POLYMERASE"/>
    <property type="match status" value="1"/>
</dbReference>
<organism evidence="7 8">
    <name type="scientific">Alosa alosa</name>
    <name type="common">allis shad</name>
    <dbReference type="NCBI Taxonomy" id="278164"/>
    <lineage>
        <taxon>Eukaryota</taxon>
        <taxon>Metazoa</taxon>
        <taxon>Chordata</taxon>
        <taxon>Craniata</taxon>
        <taxon>Vertebrata</taxon>
        <taxon>Euteleostomi</taxon>
        <taxon>Actinopterygii</taxon>
        <taxon>Neopterygii</taxon>
        <taxon>Teleostei</taxon>
        <taxon>Clupei</taxon>
        <taxon>Clupeiformes</taxon>
        <taxon>Clupeoidei</taxon>
        <taxon>Clupeidae</taxon>
        <taxon>Alosa</taxon>
    </lineage>
</organism>
<gene>
    <name evidence="7" type="ORF">AALO_G00221590</name>
</gene>
<dbReference type="Gene3D" id="3.30.720.50">
    <property type="match status" value="1"/>
</dbReference>
<keyword evidence="2" id="KW-0539">Nucleus</keyword>
<evidence type="ECO:0000256" key="1">
    <source>
        <dbReference type="ARBA" id="ARBA00004123"/>
    </source>
</evidence>
<evidence type="ECO:0000259" key="5">
    <source>
        <dbReference type="PROSITE" id="PS50918"/>
    </source>
</evidence>
<protein>
    <recommendedName>
        <fullName evidence="4">Poly [ADP-ribose] polymerase</fullName>
        <shortName evidence="4">PARP</shortName>
        <ecNumber evidence="4">2.4.2.-</ecNumber>
    </recommendedName>
</protein>
<dbReference type="Pfam" id="PF23466">
    <property type="entry name" value="WWE_4"/>
    <property type="match status" value="1"/>
</dbReference>
<dbReference type="PROSITE" id="PS50918">
    <property type="entry name" value="WWE"/>
    <property type="match status" value="1"/>
</dbReference>
<dbReference type="GO" id="GO:1990404">
    <property type="term" value="F:NAD+-protein mono-ADP-ribosyltransferase activity"/>
    <property type="evidence" value="ECO:0007669"/>
    <property type="project" value="TreeGrafter"/>
</dbReference>
<dbReference type="Pfam" id="PF02825">
    <property type="entry name" value="WWE"/>
    <property type="match status" value="1"/>
</dbReference>
<dbReference type="InterPro" id="IPR004170">
    <property type="entry name" value="WWE_dom"/>
</dbReference>
<dbReference type="GO" id="GO:0003950">
    <property type="term" value="F:NAD+ poly-ADP-ribosyltransferase activity"/>
    <property type="evidence" value="ECO:0007669"/>
    <property type="project" value="UniProtKB-UniRule"/>
</dbReference>
<dbReference type="PROSITE" id="PS51059">
    <property type="entry name" value="PARP_CATALYTIC"/>
    <property type="match status" value="1"/>
</dbReference>
<name>A0AAV6FX39_9TELE</name>
<feature type="domain" description="WWE" evidence="5">
    <location>
        <begin position="136"/>
        <end position="223"/>
    </location>
</feature>
<evidence type="ECO:0000259" key="6">
    <source>
        <dbReference type="PROSITE" id="PS51059"/>
    </source>
</evidence>
<comment type="similarity">
    <text evidence="3">Belongs to the ARTD/PARP family.</text>
</comment>
<dbReference type="Pfam" id="PF00644">
    <property type="entry name" value="PARP"/>
    <property type="match status" value="1"/>
</dbReference>
<keyword evidence="4" id="KW-0808">Transferase</keyword>
<accession>A0AAV6FX39</accession>
<keyword evidence="4" id="KW-0520">NAD</keyword>
<keyword evidence="8" id="KW-1185">Reference proteome</keyword>
<dbReference type="EMBL" id="JADWDJ010000017">
    <property type="protein sequence ID" value="KAG5267424.1"/>
    <property type="molecule type" value="Genomic_DNA"/>
</dbReference>